<protein>
    <submittedName>
        <fullName evidence="1">Uncharacterized protein</fullName>
    </submittedName>
</protein>
<accession>A0A6J5LNL4</accession>
<sequence>MPRISRIAIYDLDGTVIDSTHRYRTIVGPDRIERIDLDYWRANEHKAFDDSLLPLHRQYLMDILDPSCYVIVATARVMGDADWRFVREKLGVPDQFISRAPGETTSGGLLKIRGLCKILNLKQFQGIPAVFYEDNVHYLKAVCDHFNIRGVYVPSKQGH</sequence>
<dbReference type="Gene3D" id="3.40.50.1000">
    <property type="entry name" value="HAD superfamily/HAD-like"/>
    <property type="match status" value="1"/>
</dbReference>
<gene>
    <name evidence="1" type="ORF">UFOVP273_125</name>
</gene>
<evidence type="ECO:0000313" key="1">
    <source>
        <dbReference type="EMBL" id="CAB4134506.1"/>
    </source>
</evidence>
<proteinExistence type="predicted"/>
<name>A0A6J5LNL4_9CAUD</name>
<dbReference type="InterPro" id="IPR036412">
    <property type="entry name" value="HAD-like_sf"/>
</dbReference>
<dbReference type="InterPro" id="IPR023214">
    <property type="entry name" value="HAD_sf"/>
</dbReference>
<dbReference type="EMBL" id="LR796284">
    <property type="protein sequence ID" value="CAB4134506.1"/>
    <property type="molecule type" value="Genomic_DNA"/>
</dbReference>
<dbReference type="SUPFAM" id="SSF56784">
    <property type="entry name" value="HAD-like"/>
    <property type="match status" value="1"/>
</dbReference>
<organism evidence="1">
    <name type="scientific">uncultured Caudovirales phage</name>
    <dbReference type="NCBI Taxonomy" id="2100421"/>
    <lineage>
        <taxon>Viruses</taxon>
        <taxon>Duplodnaviria</taxon>
        <taxon>Heunggongvirae</taxon>
        <taxon>Uroviricota</taxon>
        <taxon>Caudoviricetes</taxon>
        <taxon>Peduoviridae</taxon>
        <taxon>Maltschvirus</taxon>
        <taxon>Maltschvirus maltsch</taxon>
    </lineage>
</organism>
<reference evidence="1" key="1">
    <citation type="submission" date="2020-04" db="EMBL/GenBank/DDBJ databases">
        <authorList>
            <person name="Chiriac C."/>
            <person name="Salcher M."/>
            <person name="Ghai R."/>
            <person name="Kavagutti S V."/>
        </authorList>
    </citation>
    <scope>NUCLEOTIDE SEQUENCE</scope>
</reference>